<feature type="region of interest" description="Disordered" evidence="8">
    <location>
        <begin position="1889"/>
        <end position="1952"/>
    </location>
</feature>
<feature type="region of interest" description="Disordered" evidence="8">
    <location>
        <begin position="2284"/>
        <end position="2325"/>
    </location>
</feature>
<feature type="compositionally biased region" description="Polar residues" evidence="8">
    <location>
        <begin position="1077"/>
        <end position="1103"/>
    </location>
</feature>
<feature type="compositionally biased region" description="Basic and acidic residues" evidence="8">
    <location>
        <begin position="844"/>
        <end position="858"/>
    </location>
</feature>
<feature type="region of interest" description="Disordered" evidence="8">
    <location>
        <begin position="2344"/>
        <end position="2452"/>
    </location>
</feature>
<dbReference type="Gene3D" id="6.20.50.30">
    <property type="match status" value="1"/>
</dbReference>
<accession>A0A8J2T3P5</accession>
<feature type="compositionally biased region" description="Acidic residues" evidence="8">
    <location>
        <begin position="884"/>
        <end position="919"/>
    </location>
</feature>
<feature type="compositionally biased region" description="Polar residues" evidence="8">
    <location>
        <begin position="956"/>
        <end position="981"/>
    </location>
</feature>
<feature type="compositionally biased region" description="Polar residues" evidence="8">
    <location>
        <begin position="1919"/>
        <end position="1945"/>
    </location>
</feature>
<feature type="compositionally biased region" description="Basic and acidic residues" evidence="8">
    <location>
        <begin position="268"/>
        <end position="279"/>
    </location>
</feature>
<feature type="region of interest" description="Disordered" evidence="8">
    <location>
        <begin position="2465"/>
        <end position="2595"/>
    </location>
</feature>
<dbReference type="PANTHER" id="PTHR13402">
    <property type="entry name" value="RGPR-RELATED"/>
    <property type="match status" value="1"/>
</dbReference>
<organism evidence="11 12">
    <name type="scientific">Zygosaccharomyces bailii (strain CLIB 213 / ATCC 58445 / CBS 680 / BCRC 21525 / NBRC 1098 / NCYC 1416 / NRRL Y-2227)</name>
    <dbReference type="NCBI Taxonomy" id="1333698"/>
    <lineage>
        <taxon>Eukaryota</taxon>
        <taxon>Fungi</taxon>
        <taxon>Dikarya</taxon>
        <taxon>Ascomycota</taxon>
        <taxon>Saccharomycotina</taxon>
        <taxon>Saccharomycetes</taxon>
        <taxon>Saccharomycetales</taxon>
        <taxon>Saccharomycetaceae</taxon>
        <taxon>Zygosaccharomyces</taxon>
    </lineage>
</organism>
<keyword evidence="5 7" id="KW-0931">ER-Golgi transport</keyword>
<dbReference type="Proteomes" id="UP000019375">
    <property type="component" value="Unassembled WGS sequence"/>
</dbReference>
<feature type="region of interest" description="Disordered" evidence="8">
    <location>
        <begin position="325"/>
        <end position="496"/>
    </location>
</feature>
<feature type="region of interest" description="Disordered" evidence="8">
    <location>
        <begin position="1050"/>
        <end position="1112"/>
    </location>
</feature>
<feature type="region of interest" description="Disordered" evidence="8">
    <location>
        <begin position="2215"/>
        <end position="2241"/>
    </location>
</feature>
<evidence type="ECO:0000256" key="6">
    <source>
        <dbReference type="ARBA" id="ARBA00024687"/>
    </source>
</evidence>
<evidence type="ECO:0000256" key="5">
    <source>
        <dbReference type="ARBA" id="ARBA00022892"/>
    </source>
</evidence>
<feature type="compositionally biased region" description="Polar residues" evidence="8">
    <location>
        <begin position="2527"/>
        <end position="2544"/>
    </location>
</feature>
<feature type="compositionally biased region" description="Basic residues" evidence="8">
    <location>
        <begin position="1"/>
        <end position="19"/>
    </location>
</feature>
<dbReference type="PANTHER" id="PTHR13402:SF6">
    <property type="entry name" value="SECRETORY 16, ISOFORM I"/>
    <property type="match status" value="1"/>
</dbReference>
<keyword evidence="3 7" id="KW-0813">Transport</keyword>
<feature type="region of interest" description="Disordered" evidence="8">
    <location>
        <begin position="1314"/>
        <end position="1365"/>
    </location>
</feature>
<evidence type="ECO:0000313" key="12">
    <source>
        <dbReference type="Proteomes" id="UP000019375"/>
    </source>
</evidence>
<keyword evidence="7" id="KW-0472">Membrane</keyword>
<feature type="compositionally biased region" description="Polar residues" evidence="8">
    <location>
        <begin position="400"/>
        <end position="412"/>
    </location>
</feature>
<keyword evidence="7" id="KW-0072">Autophagy</keyword>
<feature type="compositionally biased region" description="Polar residues" evidence="8">
    <location>
        <begin position="2099"/>
        <end position="2112"/>
    </location>
</feature>
<feature type="compositionally biased region" description="Polar residues" evidence="8">
    <location>
        <begin position="447"/>
        <end position="460"/>
    </location>
</feature>
<feature type="compositionally biased region" description="Basic and acidic residues" evidence="8">
    <location>
        <begin position="920"/>
        <end position="931"/>
    </location>
</feature>
<evidence type="ECO:0000256" key="8">
    <source>
        <dbReference type="SAM" id="MobiDB-lite"/>
    </source>
</evidence>
<comment type="function">
    <text evidence="6 7">Involved in the initiation of assembly of the COPII coat required for the formation of transport vesicles from the endoplasmic reticulum (ER) and the selection of cargo molecules. Also involved in autophagy.</text>
</comment>
<feature type="compositionally biased region" description="Low complexity" evidence="8">
    <location>
        <begin position="517"/>
        <end position="533"/>
    </location>
</feature>
<dbReference type="Pfam" id="PF12931">
    <property type="entry name" value="TPR_Sec16"/>
    <property type="match status" value="1"/>
</dbReference>
<reference evidence="12" key="1">
    <citation type="journal article" date="2013" name="Genome Announc.">
        <title>Genome sequence of the food spoilage yeast Zygosaccharomyces bailii CLIB 213(T).</title>
        <authorList>
            <person name="Galeote V."/>
            <person name="Bigey F."/>
            <person name="Devillers H."/>
            <person name="Neuveglise C."/>
            <person name="Dequin S."/>
        </authorList>
    </citation>
    <scope>NUCLEOTIDE SEQUENCE [LARGE SCALE GENOMIC DNA]</scope>
    <source>
        <strain evidence="12">CLIB 213 / ATCC 58445 / CBS 680 / CCRC 21525 / NBRC 1098 / NCYC 1416 / NRRL Y-2227</strain>
    </source>
</reference>
<feature type="compositionally biased region" description="Polar residues" evidence="8">
    <location>
        <begin position="1331"/>
        <end position="1340"/>
    </location>
</feature>
<dbReference type="CDD" id="cd09233">
    <property type="entry name" value="ACE1-Sec16-like"/>
    <property type="match status" value="1"/>
</dbReference>
<dbReference type="GO" id="GO:0006914">
    <property type="term" value="P:autophagy"/>
    <property type="evidence" value="ECO:0007669"/>
    <property type="project" value="UniProtKB-KW"/>
</dbReference>
<evidence type="ECO:0000259" key="9">
    <source>
        <dbReference type="Pfam" id="PF12931"/>
    </source>
</evidence>
<evidence type="ECO:0000256" key="7">
    <source>
        <dbReference type="RuleBase" id="RU364101"/>
    </source>
</evidence>
<feature type="region of interest" description="Disordered" evidence="8">
    <location>
        <begin position="516"/>
        <end position="539"/>
    </location>
</feature>
<evidence type="ECO:0000256" key="4">
    <source>
        <dbReference type="ARBA" id="ARBA00022824"/>
    </source>
</evidence>
<feature type="compositionally biased region" description="Basic and acidic residues" evidence="8">
    <location>
        <begin position="484"/>
        <end position="496"/>
    </location>
</feature>
<feature type="domain" description="Sec16 Sec23-binding" evidence="9">
    <location>
        <begin position="1549"/>
        <end position="1834"/>
    </location>
</feature>
<feature type="compositionally biased region" description="Basic residues" evidence="8">
    <location>
        <begin position="1315"/>
        <end position="1325"/>
    </location>
</feature>
<gene>
    <name evidence="11" type="ORF">BN860_06392g</name>
</gene>
<feature type="compositionally biased region" description="Polar residues" evidence="8">
    <location>
        <begin position="1988"/>
        <end position="2002"/>
    </location>
</feature>
<dbReference type="InterPro" id="IPR024298">
    <property type="entry name" value="Sec16_Sec23-bd"/>
</dbReference>
<feature type="region of interest" description="Disordered" evidence="8">
    <location>
        <begin position="1980"/>
        <end position="2045"/>
    </location>
</feature>
<feature type="compositionally biased region" description="Polar residues" evidence="8">
    <location>
        <begin position="2293"/>
        <end position="2305"/>
    </location>
</feature>
<feature type="compositionally biased region" description="Polar residues" evidence="8">
    <location>
        <begin position="360"/>
        <end position="370"/>
    </location>
</feature>
<protein>
    <recommendedName>
        <fullName evidence="7">Protein transport protein sec16</fullName>
    </recommendedName>
</protein>
<feature type="region of interest" description="Disordered" evidence="8">
    <location>
        <begin position="1"/>
        <end position="29"/>
    </location>
</feature>
<feature type="compositionally biased region" description="Polar residues" evidence="8">
    <location>
        <begin position="2122"/>
        <end position="2134"/>
    </location>
</feature>
<feature type="compositionally biased region" description="Basic and acidic residues" evidence="8">
    <location>
        <begin position="2165"/>
        <end position="2174"/>
    </location>
</feature>
<sequence length="2595" mass="283356">MTVEARKRKNQKKKLRQKEKKAAEKAASESIANFEDVEVAGIRADPLIVDRVAAEQVLPPQALKGKTNELISQTEWTRQGSPQISTEPMGQALETDAEFEYGGSRVRQNTEGNETSLIDQRSEGPVYTIFSGIQHEPIPQRALQSIEPASRLPEEAPISDVALEGSIVDIKQATETSRRISEVSPLQAVNEQDARCLSQENITKEEKSCEIKEQPKKEVLNVRASTNEVKNVNDINSNQGQHSSAADEVSERLNLSESTQLPSQASNHGEKNHKEKNSSEGEETNSKQLNGEGVDSSHADPTLRKVVPQMGLRQKLIVEDECSDNRINETHESTSGREVRSSQHCRNSDEDIVTSEDKTTLSLPSEQSPVECSELPDEPIALSEKSTETTVKSIAPSEASVATQDASAQTFEEPTENREVPAKAPAKSIGTAEEYAEISDESRRYSVASTSTLEESQGTPGESAKYAVESQAQAEQSPELSGKFPERTEKEDVVRADDRTESLLLKEKVDIVPVEMASKASSSEASKLSQEESGSFEKLEAQSVFKKDISSNELQEAEKTIQEEVSSNHSALEELSDDENQSCVYGGNLDDKRDHEQIHEDAHTSPEEVIPSGATGSKRTSVNIAGQESQSNLKTEEQTQNSFVEEYPPKSKSDREVDACIDALFDEDKGAKREPLPWEASEHVQESLNQNISESSVSVKSENEESKQLSLSDRMERPPKSDHDVAVSISNIEGGQPSPDTPETIPLPAESEDSKVIKKPQFVNESDLDAAGSVVDNQSQMVEPEDQVDQLFGVVGNQESVQMPWEAPESSSNAGEGQVSKQDETKNLSGTTAQVESLFEEEQHEPMPWEESRVREDNEAITSASDENGDKGRNVATKKFSFLDNDDDLLDDDDSYLESEEDIEEIEEVEEVEEVDEKEENEKNEHMRTVESELVEVTPKNVGNPQGVGKTMVVPFNSSTDSQGATSKYKPSNVPQAQSSFLHPRSYEAGVPPQAIQNNLSHSSASSQQPVFASQQRTILEGEKVVQKINEEKKKSDAFDFPMDLVSKKTDHVPAKPVGASRFASPPPFDLPGQAPPRSSRTNSIASLPSNPYATAATTSKNKVQPPLPPQGVVLPQNALPPGNKLPAPPAVPFPAGLQASVRSQHPLNLRTRGFSNISAEGSLSAGTIGSLPTPPHYPISPSYGHVALGKAAENKYAPASPSRVPIGNPAVDGVIGYTAPGPKVTGPPGSGPAKTGLLGGGPYAAKNATQKLPVSPPFKHVIPSVPPAAPQNLPHPSVHGKPTVNVTPNTPAEVYQPGAGVFNNVIAGPPISARQKRSTSRSHARSNSSVYTPNQSEFTSKYAPTVHPHYQNPSPPQMPMVTQNPLSSINSYMASAPSQAAARPESSQIPKPVNNDALLQHQFPLFSWSASEKVNYGIPIDNGQNAYIVGSSSSIQNFNLVNVETILFKHNFLKAFPGPLSKNKTKKKDLQKWFDDYADEFSKEEDSLNITVVSLLKLKLTENVTFKDVSRILYNSDDLLLYLSQQPAVRSRQVPSAFKLDANNQLKISAYLQTGGQNDALQLALDMKDFSMALLIGSLMGKEKWSEVVECYLAHEIELGAGDSGFLTNLFSLIFQVFIGSSKTAFQEFYVNDTKCKWALENWRMVVAAVLNNIATPVVAISSGVLEVPPVVVEFLVEYGVFLSQKGMKLPACILFMIANLPLSSSPVTPDVDVKFESVGSPESLESVLFSEVYEFCVSNPKPFPVLLPLKLYHVACLQERGLTTAASKYTDHLGSILRTLPKKEPFAIKLTHQLNDLTACIAGNSTGWLGKPKLSSVWGHLDKSFNKLIGGDDDALIKKSTEKKVFDGFTPVGSRNNSTVDLHQMPFVPYQGHSKKSSYGHSEGIIPLQPIGHSPIREPIPIENVYGGKSQPEPRNPRTSQVNLNQDTPNASQHNSSKPLSASQPPPQLRRVHTMQPIGGVLPPFMRASSESLNAAADYQEKHTSGNRLQEIPTSVISEDTSSKKRSAPRYNSTPNLLRRSSAVSDTSSAGKEGSVGTKKLADTPYGIAGEQLEETVEENDFASRSLLKSSDCEIPDDGHQLLVRKPILEAPPYLQGNESSPISTVATESSTDDDDMNNEAESTAASSNRLPGTNAVIEHNMPLTMNQPTLGDQHSGETLSQNEKRLSEKSNDTLQTAPVQSDNVLTIKAKTTDPGLGINMREKDALNSEESHIIPPVSTPNPYTVRNTTRKTSSSKMSYLPKNISQVSASTAGHSDISGMNVNGLGMFVEQSNVVSQAPAESSISSSSITNPKASSLVSQESPLAINRADPTSRFDPIKVPEEISTETFEPVIKKTPNMKAFTPLVVQPPETQYDDIVEDESEDEEDQEAIRKKEEEKIKAEEEERRESERREKEEKERREEERREEERREEEKRRKAKNDSQENSSTGWFGWLKKDPNEKKPIKAKLGNKKRNFYYDEKLKRWVNNNSTEEEKEKLSTPPPPPPVVKRMDNGPKTKPRSGSLNAAPKAVTATIAPKNPITGEPLTSQSLNVSRVGSQTPSLSPPIGNSGINLSGKKANGLDDLLNLTGSTSTTARRKKKPGRGYVNVMENK</sequence>
<feature type="compositionally biased region" description="Basic and acidic residues" evidence="8">
    <location>
        <begin position="2372"/>
        <end position="2425"/>
    </location>
</feature>
<evidence type="ECO:0000259" key="10">
    <source>
        <dbReference type="Pfam" id="PF12932"/>
    </source>
</evidence>
<comment type="similarity">
    <text evidence="2 7">Belongs to the SEC16 family.</text>
</comment>
<feature type="domain" description="Sec16 central conserved" evidence="10">
    <location>
        <begin position="1430"/>
        <end position="1490"/>
    </location>
</feature>
<dbReference type="InterPro" id="IPR024340">
    <property type="entry name" value="Sec16_CCD"/>
</dbReference>
<feature type="compositionally biased region" description="Basic and acidic residues" evidence="8">
    <location>
        <begin position="2437"/>
        <end position="2446"/>
    </location>
</feature>
<evidence type="ECO:0000256" key="3">
    <source>
        <dbReference type="ARBA" id="ARBA00022448"/>
    </source>
</evidence>
<keyword evidence="12" id="KW-1185">Reference proteome</keyword>
<evidence type="ECO:0000256" key="2">
    <source>
        <dbReference type="ARBA" id="ARBA00005927"/>
    </source>
</evidence>
<feature type="compositionally biased region" description="Polar residues" evidence="8">
    <location>
        <begin position="253"/>
        <end position="267"/>
    </location>
</feature>
<feature type="region of interest" description="Disordered" evidence="8">
    <location>
        <begin position="230"/>
        <end position="307"/>
    </location>
</feature>
<dbReference type="Gene3D" id="1.20.58.940">
    <property type="match status" value="1"/>
</dbReference>
<feature type="compositionally biased region" description="Basic and acidic residues" evidence="8">
    <location>
        <begin position="325"/>
        <end position="359"/>
    </location>
</feature>
<feature type="compositionally biased region" description="Basic and acidic residues" evidence="8">
    <location>
        <begin position="701"/>
        <end position="725"/>
    </location>
</feature>
<feature type="compositionally biased region" description="Polar residues" evidence="8">
    <location>
        <begin position="614"/>
        <end position="643"/>
    </location>
</feature>
<dbReference type="EMBL" id="HG316455">
    <property type="protein sequence ID" value="CDF88280.1"/>
    <property type="molecule type" value="Genomic_DNA"/>
</dbReference>
<feature type="compositionally biased region" description="Polar residues" evidence="8">
    <location>
        <begin position="230"/>
        <end position="244"/>
    </location>
</feature>
<feature type="region of interest" description="Disordered" evidence="8">
    <location>
        <begin position="802"/>
        <end position="1017"/>
    </location>
</feature>
<evidence type="ECO:0000313" key="11">
    <source>
        <dbReference type="EMBL" id="CDF88280.1"/>
    </source>
</evidence>
<dbReference type="Pfam" id="PF12932">
    <property type="entry name" value="Sec16"/>
    <property type="match status" value="1"/>
</dbReference>
<name>A0A8J2T3P5_ZYGB2</name>
<feature type="region of interest" description="Disordered" evidence="8">
    <location>
        <begin position="555"/>
        <end position="757"/>
    </location>
</feature>
<dbReference type="OrthoDB" id="8918678at2759"/>
<feature type="region of interest" description="Disordered" evidence="8">
    <location>
        <begin position="2095"/>
        <end position="2134"/>
    </location>
</feature>
<evidence type="ECO:0000256" key="1">
    <source>
        <dbReference type="ARBA" id="ARBA00004397"/>
    </source>
</evidence>
<feature type="compositionally biased region" description="Basic and acidic residues" evidence="8">
    <location>
        <begin position="647"/>
        <end position="658"/>
    </location>
</feature>
<feature type="compositionally biased region" description="Polar residues" evidence="8">
    <location>
        <begin position="995"/>
        <end position="1017"/>
    </location>
</feature>
<keyword evidence="4 7" id="KW-0256">Endoplasmic reticulum</keyword>
<dbReference type="GO" id="GO:0015031">
    <property type="term" value="P:protein transport"/>
    <property type="evidence" value="ECO:0007669"/>
    <property type="project" value="UniProtKB-KW"/>
</dbReference>
<dbReference type="GO" id="GO:0012507">
    <property type="term" value="C:ER to Golgi transport vesicle membrane"/>
    <property type="evidence" value="ECO:0007669"/>
    <property type="project" value="TreeGrafter"/>
</dbReference>
<comment type="subcellular location">
    <subcellularLocation>
        <location evidence="1">Endoplasmic reticulum membrane</location>
        <topology evidence="1">Peripheral membrane protein</topology>
        <orientation evidence="1">Cytoplasmic side</orientation>
    </subcellularLocation>
</comment>
<dbReference type="GO" id="GO:0016192">
    <property type="term" value="P:vesicle-mediated transport"/>
    <property type="evidence" value="ECO:0007669"/>
    <property type="project" value="UniProtKB-KW"/>
</dbReference>
<dbReference type="GO" id="GO:0005789">
    <property type="term" value="C:endoplasmic reticulum membrane"/>
    <property type="evidence" value="ECO:0007669"/>
    <property type="project" value="UniProtKB-SubCell"/>
</dbReference>
<feature type="compositionally biased region" description="Basic and acidic residues" evidence="8">
    <location>
        <begin position="2314"/>
        <end position="2325"/>
    </location>
</feature>
<proteinExistence type="inferred from homology"/>
<feature type="compositionally biased region" description="Basic and acidic residues" evidence="8">
    <location>
        <begin position="589"/>
        <end position="606"/>
    </location>
</feature>
<feature type="compositionally biased region" description="Basic and acidic residues" evidence="8">
    <location>
        <begin position="666"/>
        <end position="685"/>
    </location>
</feature>
<dbReference type="GO" id="GO:0070971">
    <property type="term" value="C:endoplasmic reticulum exit site"/>
    <property type="evidence" value="ECO:0007669"/>
    <property type="project" value="TreeGrafter"/>
</dbReference>
<dbReference type="GO" id="GO:0007030">
    <property type="term" value="P:Golgi organization"/>
    <property type="evidence" value="ECO:0007669"/>
    <property type="project" value="TreeGrafter"/>
</dbReference>
<feature type="compositionally biased region" description="Polar residues" evidence="8">
    <location>
        <begin position="2223"/>
        <end position="2241"/>
    </location>
</feature>
<feature type="region of interest" description="Disordered" evidence="8">
    <location>
        <begin position="2147"/>
        <end position="2177"/>
    </location>
</feature>
<feature type="compositionally biased region" description="Polar residues" evidence="8">
    <location>
        <begin position="470"/>
        <end position="479"/>
    </location>
</feature>
<feature type="compositionally biased region" description="Polar residues" evidence="8">
    <location>
        <begin position="2147"/>
        <end position="2164"/>
    </location>
</feature>
<feature type="compositionally biased region" description="Acidic residues" evidence="8">
    <location>
        <begin position="2356"/>
        <end position="2371"/>
    </location>
</feature>
<keyword evidence="7" id="KW-0653">Protein transport</keyword>
<dbReference type="GO" id="GO:0070973">
    <property type="term" value="P:protein localization to endoplasmic reticulum exit site"/>
    <property type="evidence" value="ECO:0007669"/>
    <property type="project" value="TreeGrafter"/>
</dbReference>